<reference evidence="1" key="2">
    <citation type="submission" date="2017-11" db="EMBL/GenBank/DDBJ databases">
        <title>Coralsnake Venomics: Analyses of Venom Gland Transcriptomes and Proteomes of Six Brazilian Taxa.</title>
        <authorList>
            <person name="Aird S.D."/>
            <person name="Jorge da Silva N."/>
            <person name="Qiu L."/>
            <person name="Villar-Briones A."/>
            <person name="Aparecida-Saddi V."/>
            <person name="Campos-Telles M.P."/>
            <person name="Grau M."/>
            <person name="Mikheyev A.S."/>
        </authorList>
    </citation>
    <scope>NUCLEOTIDE SEQUENCE</scope>
    <source>
        <tissue evidence="1">Venom_gland</tissue>
    </source>
</reference>
<dbReference type="AlphaFoldDB" id="A0A2D4IIF8"/>
<accession>A0A2D4IIF8</accession>
<protein>
    <submittedName>
        <fullName evidence="1">Uncharacterized protein</fullName>
    </submittedName>
</protein>
<proteinExistence type="predicted"/>
<organism evidence="1">
    <name type="scientific">Micrurus lemniscatus lemniscatus</name>
    <dbReference type="NCBI Taxonomy" id="129467"/>
    <lineage>
        <taxon>Eukaryota</taxon>
        <taxon>Metazoa</taxon>
        <taxon>Chordata</taxon>
        <taxon>Craniata</taxon>
        <taxon>Vertebrata</taxon>
        <taxon>Euteleostomi</taxon>
        <taxon>Lepidosauria</taxon>
        <taxon>Squamata</taxon>
        <taxon>Bifurcata</taxon>
        <taxon>Unidentata</taxon>
        <taxon>Episquamata</taxon>
        <taxon>Toxicofera</taxon>
        <taxon>Serpentes</taxon>
        <taxon>Colubroidea</taxon>
        <taxon>Elapidae</taxon>
        <taxon>Elapinae</taxon>
        <taxon>Micrurus</taxon>
    </lineage>
</organism>
<sequence>MEVENNDSGSSFSNLQISWLRKGYSNSPVITECWTWTNRLILKGKKCWVNERKNILKRRSSFRTEPETQKHSASPSLIIFMQILSIHQSENWGSFRDEVLG</sequence>
<name>A0A2D4IIF8_MICLE</name>
<reference evidence="1" key="1">
    <citation type="submission" date="2017-07" db="EMBL/GenBank/DDBJ databases">
        <authorList>
            <person name="Mikheyev A."/>
            <person name="Grau M."/>
        </authorList>
    </citation>
    <scope>NUCLEOTIDE SEQUENCE</scope>
    <source>
        <tissue evidence="1">Venom_gland</tissue>
    </source>
</reference>
<evidence type="ECO:0000313" key="1">
    <source>
        <dbReference type="EMBL" id="LAA84030.1"/>
    </source>
</evidence>
<dbReference type="EMBL" id="IACK01101601">
    <property type="protein sequence ID" value="LAA84030.1"/>
    <property type="molecule type" value="Transcribed_RNA"/>
</dbReference>